<feature type="compositionally biased region" description="Basic and acidic residues" evidence="1">
    <location>
        <begin position="332"/>
        <end position="350"/>
    </location>
</feature>
<gene>
    <name evidence="3" type="ORF">C7438_0410</name>
</gene>
<keyword evidence="4" id="KW-1185">Reference proteome</keyword>
<dbReference type="InterPro" id="IPR048394">
    <property type="entry name" value="FakA-like_M"/>
</dbReference>
<feature type="domain" description="DhaL" evidence="2">
    <location>
        <begin position="13"/>
        <end position="204"/>
    </location>
</feature>
<dbReference type="OrthoDB" id="9760324at2"/>
<dbReference type="SUPFAM" id="SSF101473">
    <property type="entry name" value="DhaL-like"/>
    <property type="match status" value="1"/>
</dbReference>
<dbReference type="InterPro" id="IPR004007">
    <property type="entry name" value="DhaL_dom"/>
</dbReference>
<evidence type="ECO:0000313" key="4">
    <source>
        <dbReference type="Proteomes" id="UP000267019"/>
    </source>
</evidence>
<dbReference type="Pfam" id="PF13684">
    <property type="entry name" value="FakA-like_C"/>
    <property type="match status" value="1"/>
</dbReference>
<dbReference type="EMBL" id="RBIJ01000001">
    <property type="protein sequence ID" value="RKQ88769.1"/>
    <property type="molecule type" value="Genomic_DNA"/>
</dbReference>
<dbReference type="PROSITE" id="PS51480">
    <property type="entry name" value="DHAL"/>
    <property type="match status" value="1"/>
</dbReference>
<dbReference type="NCBIfam" id="TIGR03599">
    <property type="entry name" value="YloV"/>
    <property type="match status" value="1"/>
</dbReference>
<sequence length="601" mass="63833">MAENRGIHLLSEDLFRAALEAGYRRLQAHKDVVNRLNVFPVPDGDTGTNMVLTIGAGLEESRGVSGGVGAVAQAFSRGLLMGARGNSGVIVSQLFRGFAQEVDGKSALTPLEWAEAVDAGVRAAYRAVMKPAEGTILTVSRKGAQAALGEARRGGDFVAVVEALLRAARETLARTPEMLEPLRQAGVVDAGGQGFVYFYEGFLEGLRGEGGSVALAADAVQGTSAGGRAALVEALDEGLPDDVHAWEGDPEDLPYGFCTNFVVRLYDPASFREDEFRRSLERFGDSIVVLRGDDLVRAHVHSETPGEVLTWAQSFGELIRIKIDNMREQIRAQKARSEARRKTSGSEERGTPSAPEAEAEAKAPAPPNPAGSGDDGAAKPPRVRTAVVAVVQGKGFAALMESLGAQALVDGGETMNPSTEAILTAIRSTNADAVVVLPNNGNVILAAEQARQLADRPVFVVPTTTLPEGVSALVAYRPDLSAEENVAAMEEALRATRVAQITQAVRDARFDGESIRAGEYIALSGKSLLAKGDALEGVLLAALERLGVHSDGMLTLFWGDGLPEDARERLLRTLEERYPDLEIEAFEGGQPLYPLLVSFEG</sequence>
<dbReference type="SMART" id="SM01120">
    <property type="entry name" value="Dak2"/>
    <property type="match status" value="1"/>
</dbReference>
<dbReference type="RefSeq" id="WP_121443674.1">
    <property type="nucleotide sequence ID" value="NZ_RBIJ01000001.1"/>
</dbReference>
<dbReference type="InterPro" id="IPR019986">
    <property type="entry name" value="YloV-like"/>
</dbReference>
<dbReference type="SMART" id="SM01121">
    <property type="entry name" value="Dak1_2"/>
    <property type="match status" value="1"/>
</dbReference>
<comment type="caution">
    <text evidence="3">The sequence shown here is derived from an EMBL/GenBank/DDBJ whole genome shotgun (WGS) entry which is preliminary data.</text>
</comment>
<dbReference type="InterPro" id="IPR036117">
    <property type="entry name" value="DhaL_dom_sf"/>
</dbReference>
<name>A0A660L7F2_9BACL</name>
<evidence type="ECO:0000313" key="3">
    <source>
        <dbReference type="EMBL" id="RKQ88769.1"/>
    </source>
</evidence>
<feature type="region of interest" description="Disordered" evidence="1">
    <location>
        <begin position="332"/>
        <end position="380"/>
    </location>
</feature>
<dbReference type="PANTHER" id="PTHR33434:SF4">
    <property type="entry name" value="PHOSPHATASE PROTEIN"/>
    <property type="match status" value="1"/>
</dbReference>
<dbReference type="Proteomes" id="UP000267019">
    <property type="component" value="Unassembled WGS sequence"/>
</dbReference>
<dbReference type="PANTHER" id="PTHR33434">
    <property type="entry name" value="DEGV DOMAIN-CONTAINING PROTEIN DR_1986-RELATED"/>
    <property type="match status" value="1"/>
</dbReference>
<organism evidence="3 4">
    <name type="scientific">Brockia lithotrophica</name>
    <dbReference type="NCBI Taxonomy" id="933949"/>
    <lineage>
        <taxon>Bacteria</taxon>
        <taxon>Bacillati</taxon>
        <taxon>Bacillota</taxon>
        <taxon>Bacilli</taxon>
        <taxon>Bacillales</taxon>
        <taxon>Bacillales Family X. Incertae Sedis</taxon>
        <taxon>Brockia</taxon>
    </lineage>
</organism>
<dbReference type="Gene3D" id="1.25.40.340">
    <property type="match status" value="1"/>
</dbReference>
<reference evidence="3 4" key="1">
    <citation type="submission" date="2018-10" db="EMBL/GenBank/DDBJ databases">
        <title>Genomic Encyclopedia of Type Strains, Phase IV (KMG-IV): sequencing the most valuable type-strain genomes for metagenomic binning, comparative biology and taxonomic classification.</title>
        <authorList>
            <person name="Goeker M."/>
        </authorList>
    </citation>
    <scope>NUCLEOTIDE SEQUENCE [LARGE SCALE GENOMIC DNA]</scope>
    <source>
        <strain evidence="3 4">DSM 22653</strain>
    </source>
</reference>
<dbReference type="AlphaFoldDB" id="A0A660L7F2"/>
<evidence type="ECO:0000259" key="2">
    <source>
        <dbReference type="PROSITE" id="PS51480"/>
    </source>
</evidence>
<proteinExistence type="predicted"/>
<dbReference type="Pfam" id="PF21645">
    <property type="entry name" value="FakA-like_M"/>
    <property type="match status" value="1"/>
</dbReference>
<evidence type="ECO:0000256" key="1">
    <source>
        <dbReference type="SAM" id="MobiDB-lite"/>
    </source>
</evidence>
<dbReference type="InterPro" id="IPR033470">
    <property type="entry name" value="FakA-like_C"/>
</dbReference>
<dbReference type="InterPro" id="IPR050270">
    <property type="entry name" value="DegV_domain_contain"/>
</dbReference>
<accession>A0A660L7F2</accession>
<dbReference type="GO" id="GO:0006071">
    <property type="term" value="P:glycerol metabolic process"/>
    <property type="evidence" value="ECO:0007669"/>
    <property type="project" value="InterPro"/>
</dbReference>
<protein>
    <recommendedName>
        <fullName evidence="2">DhaL domain-containing protein</fullName>
    </recommendedName>
</protein>
<dbReference type="GO" id="GO:0004371">
    <property type="term" value="F:glycerone kinase activity"/>
    <property type="evidence" value="ECO:0007669"/>
    <property type="project" value="InterPro"/>
</dbReference>
<dbReference type="Pfam" id="PF02734">
    <property type="entry name" value="Dak2"/>
    <property type="match status" value="1"/>
</dbReference>